<accession>A0AAD5Z3D3</accession>
<dbReference type="Gene3D" id="3.40.50.850">
    <property type="entry name" value="Isochorismatase-like"/>
    <property type="match status" value="1"/>
</dbReference>
<keyword evidence="4" id="KW-1185">Reference proteome</keyword>
<dbReference type="Pfam" id="PF00857">
    <property type="entry name" value="Isochorismatase"/>
    <property type="match status" value="1"/>
</dbReference>
<evidence type="ECO:0000259" key="2">
    <source>
        <dbReference type="Pfam" id="PF00857"/>
    </source>
</evidence>
<feature type="domain" description="Isochorismatase-like" evidence="2">
    <location>
        <begin position="87"/>
        <end position="266"/>
    </location>
</feature>
<sequence length="274" mass="30041">MAVMLSTLWHSLPSKPIVTFGSANPTLKVRCTGGIRSNNDSSICSAIRLQLNVSARDRRFVKNNSSIKATKASKGDEPTAFTKWGETAMLVIDMQNDYVLPESPTRIAGANAIVPSVIEAVSVAKEHGIIVIWVVREHDNKGRDVELFRRHLYTDGVGPALQSSKGAELVEGLVIQDDDYKLVKTRFSAFFATNLDLLLKSCGINNLVVVGIQTPNCIRQTVFDAVSLDYKHVTVITDATAAATPEIHLANIEDMKNVGVTTQTLQDWCRTFKL</sequence>
<dbReference type="PANTHER" id="PTHR47044">
    <property type="entry name" value="OS02G0276400 PROTEIN"/>
    <property type="match status" value="1"/>
</dbReference>
<comment type="caution">
    <text evidence="3">The sequence shown here is derived from an EMBL/GenBank/DDBJ whole genome shotgun (WGS) entry which is preliminary data.</text>
</comment>
<protein>
    <recommendedName>
        <fullName evidence="2">Isochorismatase-like domain-containing protein</fullName>
    </recommendedName>
</protein>
<reference evidence="3 4" key="1">
    <citation type="journal article" date="2022" name="Cell">
        <title>Repeat-based holocentromeres influence genome architecture and karyotype evolution.</title>
        <authorList>
            <person name="Hofstatter P.G."/>
            <person name="Thangavel G."/>
            <person name="Lux T."/>
            <person name="Neumann P."/>
            <person name="Vondrak T."/>
            <person name="Novak P."/>
            <person name="Zhang M."/>
            <person name="Costa L."/>
            <person name="Castellani M."/>
            <person name="Scott A."/>
            <person name="Toegelov H."/>
            <person name="Fuchs J."/>
            <person name="Mata-Sucre Y."/>
            <person name="Dias Y."/>
            <person name="Vanzela A.L.L."/>
            <person name="Huettel B."/>
            <person name="Almeida C.C.S."/>
            <person name="Simkova H."/>
            <person name="Souza G."/>
            <person name="Pedrosa-Harand A."/>
            <person name="Macas J."/>
            <person name="Mayer K.F.X."/>
            <person name="Houben A."/>
            <person name="Marques A."/>
        </authorList>
    </citation>
    <scope>NUCLEOTIDE SEQUENCE [LARGE SCALE GENOMIC DNA]</scope>
    <source>
        <strain evidence="3">RhyTen1mFocal</strain>
    </source>
</reference>
<dbReference type="EMBL" id="JAMRDG010000002">
    <property type="protein sequence ID" value="KAJ3685611.1"/>
    <property type="molecule type" value="Genomic_DNA"/>
</dbReference>
<gene>
    <name evidence="3" type="ORF">LUZ61_014775</name>
</gene>
<evidence type="ECO:0000256" key="1">
    <source>
        <dbReference type="ARBA" id="ARBA00006336"/>
    </source>
</evidence>
<dbReference type="Proteomes" id="UP001210211">
    <property type="component" value="Unassembled WGS sequence"/>
</dbReference>
<name>A0AAD5Z3D3_9POAL</name>
<dbReference type="InterPro" id="IPR036380">
    <property type="entry name" value="Isochorismatase-like_sf"/>
</dbReference>
<dbReference type="SUPFAM" id="SSF52499">
    <property type="entry name" value="Isochorismatase-like hydrolases"/>
    <property type="match status" value="1"/>
</dbReference>
<comment type="similarity">
    <text evidence="1">Belongs to the isochorismatase family.</text>
</comment>
<dbReference type="CDD" id="cd00431">
    <property type="entry name" value="cysteine_hydrolases"/>
    <property type="match status" value="1"/>
</dbReference>
<organism evidence="3 4">
    <name type="scientific">Rhynchospora tenuis</name>
    <dbReference type="NCBI Taxonomy" id="198213"/>
    <lineage>
        <taxon>Eukaryota</taxon>
        <taxon>Viridiplantae</taxon>
        <taxon>Streptophyta</taxon>
        <taxon>Embryophyta</taxon>
        <taxon>Tracheophyta</taxon>
        <taxon>Spermatophyta</taxon>
        <taxon>Magnoliopsida</taxon>
        <taxon>Liliopsida</taxon>
        <taxon>Poales</taxon>
        <taxon>Cyperaceae</taxon>
        <taxon>Cyperoideae</taxon>
        <taxon>Rhynchosporeae</taxon>
        <taxon>Rhynchospora</taxon>
    </lineage>
</organism>
<dbReference type="AlphaFoldDB" id="A0AAD5Z3D3"/>
<dbReference type="InterPro" id="IPR000868">
    <property type="entry name" value="Isochorismatase-like_dom"/>
</dbReference>
<evidence type="ECO:0000313" key="4">
    <source>
        <dbReference type="Proteomes" id="UP001210211"/>
    </source>
</evidence>
<proteinExistence type="inferred from homology"/>
<evidence type="ECO:0000313" key="3">
    <source>
        <dbReference type="EMBL" id="KAJ3685611.1"/>
    </source>
</evidence>